<organism evidence="2 3">
    <name type="scientific">Portunus trituberculatus</name>
    <name type="common">Swimming crab</name>
    <name type="synonym">Neptunus trituberculatus</name>
    <dbReference type="NCBI Taxonomy" id="210409"/>
    <lineage>
        <taxon>Eukaryota</taxon>
        <taxon>Metazoa</taxon>
        <taxon>Ecdysozoa</taxon>
        <taxon>Arthropoda</taxon>
        <taxon>Crustacea</taxon>
        <taxon>Multicrustacea</taxon>
        <taxon>Malacostraca</taxon>
        <taxon>Eumalacostraca</taxon>
        <taxon>Eucarida</taxon>
        <taxon>Decapoda</taxon>
        <taxon>Pleocyemata</taxon>
        <taxon>Brachyura</taxon>
        <taxon>Eubrachyura</taxon>
        <taxon>Portunoidea</taxon>
        <taxon>Portunidae</taxon>
        <taxon>Portuninae</taxon>
        <taxon>Portunus</taxon>
    </lineage>
</organism>
<comment type="caution">
    <text evidence="2">The sequence shown here is derived from an EMBL/GenBank/DDBJ whole genome shotgun (WGS) entry which is preliminary data.</text>
</comment>
<accession>A0A5B7J0E4</accession>
<sequence>MLELGKEGRRRKAQYCHAPCTVHRLQHCAPATTTRPRTSRRTPTGLLHQIAVVGTESSDTGQCRRACGGTAGLRPSLPKPSERAGAGREDSARDASRLAHLTNCCQEGVLTPQENVIV</sequence>
<reference evidence="2 3" key="1">
    <citation type="submission" date="2019-05" db="EMBL/GenBank/DDBJ databases">
        <title>Another draft genome of Portunus trituberculatus and its Hox gene families provides insights of decapod evolution.</title>
        <authorList>
            <person name="Jeong J.-H."/>
            <person name="Song I."/>
            <person name="Kim S."/>
            <person name="Choi T."/>
            <person name="Kim D."/>
            <person name="Ryu S."/>
            <person name="Kim W."/>
        </authorList>
    </citation>
    <scope>NUCLEOTIDE SEQUENCE [LARGE SCALE GENOMIC DNA]</scope>
    <source>
        <tissue evidence="2">Muscle</tissue>
    </source>
</reference>
<keyword evidence="3" id="KW-1185">Reference proteome</keyword>
<dbReference type="EMBL" id="VSRR010073619">
    <property type="protein sequence ID" value="MPC87147.1"/>
    <property type="molecule type" value="Genomic_DNA"/>
</dbReference>
<evidence type="ECO:0000256" key="1">
    <source>
        <dbReference type="SAM" id="MobiDB-lite"/>
    </source>
</evidence>
<feature type="region of interest" description="Disordered" evidence="1">
    <location>
        <begin position="68"/>
        <end position="94"/>
    </location>
</feature>
<evidence type="ECO:0000313" key="2">
    <source>
        <dbReference type="EMBL" id="MPC87147.1"/>
    </source>
</evidence>
<name>A0A5B7J0E4_PORTR</name>
<dbReference type="Proteomes" id="UP000324222">
    <property type="component" value="Unassembled WGS sequence"/>
</dbReference>
<evidence type="ECO:0000313" key="3">
    <source>
        <dbReference type="Proteomes" id="UP000324222"/>
    </source>
</evidence>
<dbReference type="AlphaFoldDB" id="A0A5B7J0E4"/>
<feature type="compositionally biased region" description="Basic and acidic residues" evidence="1">
    <location>
        <begin position="80"/>
        <end position="94"/>
    </location>
</feature>
<proteinExistence type="predicted"/>
<gene>
    <name evidence="2" type="ORF">E2C01_081999</name>
</gene>
<protein>
    <submittedName>
        <fullName evidence="2">Uncharacterized protein</fullName>
    </submittedName>
</protein>